<accession>A0A9J6H254</accession>
<organism evidence="2 3">
    <name type="scientific">Haemaphysalis longicornis</name>
    <name type="common">Bush tick</name>
    <dbReference type="NCBI Taxonomy" id="44386"/>
    <lineage>
        <taxon>Eukaryota</taxon>
        <taxon>Metazoa</taxon>
        <taxon>Ecdysozoa</taxon>
        <taxon>Arthropoda</taxon>
        <taxon>Chelicerata</taxon>
        <taxon>Arachnida</taxon>
        <taxon>Acari</taxon>
        <taxon>Parasitiformes</taxon>
        <taxon>Ixodida</taxon>
        <taxon>Ixodoidea</taxon>
        <taxon>Ixodidae</taxon>
        <taxon>Haemaphysalinae</taxon>
        <taxon>Haemaphysalis</taxon>
    </lineage>
</organism>
<sequence>MCATHCGLHGFGDCRRPLQESVRLVADIVKQQLKSLVKLGRLIRYLEHKSLQGYVFSRLPMDEDDVPSAPLVSPEAGEGPSSYPNSAGSPRFKRTKICRDFIASIDQTGELASVFTDSFLDGVKQERDTASF</sequence>
<dbReference type="Proteomes" id="UP000821853">
    <property type="component" value="Chromosome 9"/>
</dbReference>
<dbReference type="EMBL" id="JABSTR010000011">
    <property type="protein sequence ID" value="KAH9381073.1"/>
    <property type="molecule type" value="Genomic_DNA"/>
</dbReference>
<keyword evidence="3" id="KW-1185">Reference proteome</keyword>
<evidence type="ECO:0000256" key="1">
    <source>
        <dbReference type="SAM" id="MobiDB-lite"/>
    </source>
</evidence>
<name>A0A9J6H254_HAELO</name>
<dbReference type="GO" id="GO:0046982">
    <property type="term" value="F:protein heterodimerization activity"/>
    <property type="evidence" value="ECO:0007669"/>
    <property type="project" value="InterPro"/>
</dbReference>
<evidence type="ECO:0000313" key="2">
    <source>
        <dbReference type="EMBL" id="KAH9381073.1"/>
    </source>
</evidence>
<dbReference type="OrthoDB" id="440760at2759"/>
<reference evidence="2 3" key="1">
    <citation type="journal article" date="2020" name="Cell">
        <title>Large-Scale Comparative Analyses of Tick Genomes Elucidate Their Genetic Diversity and Vector Capacities.</title>
        <authorList>
            <consortium name="Tick Genome and Microbiome Consortium (TIGMIC)"/>
            <person name="Jia N."/>
            <person name="Wang J."/>
            <person name="Shi W."/>
            <person name="Du L."/>
            <person name="Sun Y."/>
            <person name="Zhan W."/>
            <person name="Jiang J.F."/>
            <person name="Wang Q."/>
            <person name="Zhang B."/>
            <person name="Ji P."/>
            <person name="Bell-Sakyi L."/>
            <person name="Cui X.M."/>
            <person name="Yuan T.T."/>
            <person name="Jiang B.G."/>
            <person name="Yang W.F."/>
            <person name="Lam T.T."/>
            <person name="Chang Q.C."/>
            <person name="Ding S.J."/>
            <person name="Wang X.J."/>
            <person name="Zhu J.G."/>
            <person name="Ruan X.D."/>
            <person name="Zhao L."/>
            <person name="Wei J.T."/>
            <person name="Ye R.Z."/>
            <person name="Que T.C."/>
            <person name="Du C.H."/>
            <person name="Zhou Y.H."/>
            <person name="Cheng J.X."/>
            <person name="Dai P.F."/>
            <person name="Guo W.B."/>
            <person name="Han X.H."/>
            <person name="Huang E.J."/>
            <person name="Li L.F."/>
            <person name="Wei W."/>
            <person name="Gao Y.C."/>
            <person name="Liu J.Z."/>
            <person name="Shao H.Z."/>
            <person name="Wang X."/>
            <person name="Wang C.C."/>
            <person name="Yang T.C."/>
            <person name="Huo Q.B."/>
            <person name="Li W."/>
            <person name="Chen H.Y."/>
            <person name="Chen S.E."/>
            <person name="Zhou L.G."/>
            <person name="Ni X.B."/>
            <person name="Tian J.H."/>
            <person name="Sheng Y."/>
            <person name="Liu T."/>
            <person name="Pan Y.S."/>
            <person name="Xia L.Y."/>
            <person name="Li J."/>
            <person name="Zhao F."/>
            <person name="Cao W.C."/>
        </authorList>
    </citation>
    <scope>NUCLEOTIDE SEQUENCE [LARGE SCALE GENOMIC DNA]</scope>
    <source>
        <strain evidence="2">HaeL-2018</strain>
    </source>
</reference>
<dbReference type="Gene3D" id="1.10.20.10">
    <property type="entry name" value="Histone, subunit A"/>
    <property type="match status" value="1"/>
</dbReference>
<dbReference type="OMA" id="RYLEHKS"/>
<protein>
    <submittedName>
        <fullName evidence="2">Uncharacterized protein</fullName>
    </submittedName>
</protein>
<evidence type="ECO:0000313" key="3">
    <source>
        <dbReference type="Proteomes" id="UP000821853"/>
    </source>
</evidence>
<dbReference type="AlphaFoldDB" id="A0A9J6H254"/>
<dbReference type="InterPro" id="IPR009072">
    <property type="entry name" value="Histone-fold"/>
</dbReference>
<feature type="region of interest" description="Disordered" evidence="1">
    <location>
        <begin position="66"/>
        <end position="89"/>
    </location>
</feature>
<proteinExistence type="predicted"/>
<gene>
    <name evidence="2" type="ORF">HPB48_016682</name>
</gene>
<comment type="caution">
    <text evidence="2">The sequence shown here is derived from an EMBL/GenBank/DDBJ whole genome shotgun (WGS) entry which is preliminary data.</text>
</comment>
<dbReference type="VEuPathDB" id="VectorBase:HLOH_058494"/>